<proteinExistence type="predicted"/>
<sequence>MTEEDAPRPLPDSAGSEPVSLPALIAAVAAYIGARLILVAIITGAILGGGALLGQTVPVIVAAAFGVLIALPLGLLLFKSLRIKVNSRIVAYDDERARRRDELQRRLRKPGS</sequence>
<name>A0ABP6LMQ9_9ACTN</name>
<keyword evidence="1" id="KW-0472">Membrane</keyword>
<feature type="transmembrane region" description="Helical" evidence="1">
    <location>
        <begin position="59"/>
        <end position="78"/>
    </location>
</feature>
<dbReference type="RefSeq" id="WP_290706335.1">
    <property type="nucleotide sequence ID" value="NZ_BAAAVS010000060.1"/>
</dbReference>
<dbReference type="InterPro" id="IPR025323">
    <property type="entry name" value="DUF4229"/>
</dbReference>
<evidence type="ECO:0008006" key="4">
    <source>
        <dbReference type="Google" id="ProtNLM"/>
    </source>
</evidence>
<gene>
    <name evidence="2" type="ORF">GCM10010528_30670</name>
</gene>
<dbReference type="EMBL" id="BAAAVS010000060">
    <property type="protein sequence ID" value="GAA3049393.1"/>
    <property type="molecule type" value="Genomic_DNA"/>
</dbReference>
<evidence type="ECO:0000313" key="3">
    <source>
        <dbReference type="Proteomes" id="UP001501035"/>
    </source>
</evidence>
<protein>
    <recommendedName>
        <fullName evidence="4">DUF4229 domain-containing protein</fullName>
    </recommendedName>
</protein>
<evidence type="ECO:0000313" key="2">
    <source>
        <dbReference type="EMBL" id="GAA3049393.1"/>
    </source>
</evidence>
<keyword evidence="1" id="KW-1133">Transmembrane helix</keyword>
<keyword evidence="3" id="KW-1185">Reference proteome</keyword>
<keyword evidence="1" id="KW-0812">Transmembrane</keyword>
<reference evidence="3" key="1">
    <citation type="journal article" date="2019" name="Int. J. Syst. Evol. Microbiol.">
        <title>The Global Catalogue of Microorganisms (GCM) 10K type strain sequencing project: providing services to taxonomists for standard genome sequencing and annotation.</title>
        <authorList>
            <consortium name="The Broad Institute Genomics Platform"/>
            <consortium name="The Broad Institute Genome Sequencing Center for Infectious Disease"/>
            <person name="Wu L."/>
            <person name="Ma J."/>
        </authorList>
    </citation>
    <scope>NUCLEOTIDE SEQUENCE [LARGE SCALE GENOMIC DNA]</scope>
    <source>
        <strain evidence="3">JCM 14234</strain>
    </source>
</reference>
<accession>A0ABP6LMQ9</accession>
<dbReference type="Pfam" id="PF14012">
    <property type="entry name" value="DUF4229"/>
    <property type="match status" value="1"/>
</dbReference>
<feature type="transmembrane region" description="Helical" evidence="1">
    <location>
        <begin position="21"/>
        <end position="47"/>
    </location>
</feature>
<comment type="caution">
    <text evidence="2">The sequence shown here is derived from an EMBL/GenBank/DDBJ whole genome shotgun (WGS) entry which is preliminary data.</text>
</comment>
<evidence type="ECO:0000256" key="1">
    <source>
        <dbReference type="SAM" id="Phobius"/>
    </source>
</evidence>
<organism evidence="2 3">
    <name type="scientific">Gordonia defluvii</name>
    <dbReference type="NCBI Taxonomy" id="283718"/>
    <lineage>
        <taxon>Bacteria</taxon>
        <taxon>Bacillati</taxon>
        <taxon>Actinomycetota</taxon>
        <taxon>Actinomycetes</taxon>
        <taxon>Mycobacteriales</taxon>
        <taxon>Gordoniaceae</taxon>
        <taxon>Gordonia</taxon>
    </lineage>
</organism>
<dbReference type="Proteomes" id="UP001501035">
    <property type="component" value="Unassembled WGS sequence"/>
</dbReference>